<reference evidence="4" key="1">
    <citation type="journal article" date="2023" name="Mol. Phylogenet. Evol.">
        <title>Genome-scale phylogeny and comparative genomics of the fungal order Sordariales.</title>
        <authorList>
            <person name="Hensen N."/>
            <person name="Bonometti L."/>
            <person name="Westerberg I."/>
            <person name="Brannstrom I.O."/>
            <person name="Guillou S."/>
            <person name="Cros-Aarteil S."/>
            <person name="Calhoun S."/>
            <person name="Haridas S."/>
            <person name="Kuo A."/>
            <person name="Mondo S."/>
            <person name="Pangilinan J."/>
            <person name="Riley R."/>
            <person name="LaButti K."/>
            <person name="Andreopoulos B."/>
            <person name="Lipzen A."/>
            <person name="Chen C."/>
            <person name="Yan M."/>
            <person name="Daum C."/>
            <person name="Ng V."/>
            <person name="Clum A."/>
            <person name="Steindorff A."/>
            <person name="Ohm R.A."/>
            <person name="Martin F."/>
            <person name="Silar P."/>
            <person name="Natvig D.O."/>
            <person name="Lalanne C."/>
            <person name="Gautier V."/>
            <person name="Ament-Velasquez S.L."/>
            <person name="Kruys A."/>
            <person name="Hutchinson M.I."/>
            <person name="Powell A.J."/>
            <person name="Barry K."/>
            <person name="Miller A.N."/>
            <person name="Grigoriev I.V."/>
            <person name="Debuchy R."/>
            <person name="Gladieux P."/>
            <person name="Hiltunen Thoren M."/>
            <person name="Johannesson H."/>
        </authorList>
    </citation>
    <scope>NUCLEOTIDE SEQUENCE [LARGE SCALE GENOMIC DNA]</scope>
    <source>
        <strain evidence="4">CBS 284.82</strain>
    </source>
</reference>
<evidence type="ECO:0000256" key="1">
    <source>
        <dbReference type="SAM" id="MobiDB-lite"/>
    </source>
</evidence>
<evidence type="ECO:0000313" key="3">
    <source>
        <dbReference type="EMBL" id="KAK4041917.1"/>
    </source>
</evidence>
<keyword evidence="2" id="KW-0732">Signal</keyword>
<proteinExistence type="predicted"/>
<organism evidence="3 4">
    <name type="scientific">Parachaetomium inaequale</name>
    <dbReference type="NCBI Taxonomy" id="2588326"/>
    <lineage>
        <taxon>Eukaryota</taxon>
        <taxon>Fungi</taxon>
        <taxon>Dikarya</taxon>
        <taxon>Ascomycota</taxon>
        <taxon>Pezizomycotina</taxon>
        <taxon>Sordariomycetes</taxon>
        <taxon>Sordariomycetidae</taxon>
        <taxon>Sordariales</taxon>
        <taxon>Chaetomiaceae</taxon>
        <taxon>Parachaetomium</taxon>
    </lineage>
</organism>
<gene>
    <name evidence="3" type="ORF">C8A01DRAFT_34024</name>
</gene>
<keyword evidence="4" id="KW-1185">Reference proteome</keyword>
<feature type="chain" id="PRO_5042998834" evidence="2">
    <location>
        <begin position="19"/>
        <end position="75"/>
    </location>
</feature>
<evidence type="ECO:0000256" key="2">
    <source>
        <dbReference type="SAM" id="SignalP"/>
    </source>
</evidence>
<sequence>MRPITTLLLSLLAPTALGLAVPSPKNAGELSAPKRSLPAAAVVDRSPSVEGAGKSGGDDDDAIAYAWYDEDGEKA</sequence>
<protein>
    <submittedName>
        <fullName evidence="3">Uncharacterized protein</fullName>
    </submittedName>
</protein>
<dbReference type="EMBL" id="MU854349">
    <property type="protein sequence ID" value="KAK4041917.1"/>
    <property type="molecule type" value="Genomic_DNA"/>
</dbReference>
<name>A0AAN6STF3_9PEZI</name>
<evidence type="ECO:0000313" key="4">
    <source>
        <dbReference type="Proteomes" id="UP001303115"/>
    </source>
</evidence>
<dbReference type="Proteomes" id="UP001303115">
    <property type="component" value="Unassembled WGS sequence"/>
</dbReference>
<feature type="signal peptide" evidence="2">
    <location>
        <begin position="1"/>
        <end position="18"/>
    </location>
</feature>
<comment type="caution">
    <text evidence="3">The sequence shown here is derived from an EMBL/GenBank/DDBJ whole genome shotgun (WGS) entry which is preliminary data.</text>
</comment>
<feature type="region of interest" description="Disordered" evidence="1">
    <location>
        <begin position="22"/>
        <end position="62"/>
    </location>
</feature>
<dbReference type="AlphaFoldDB" id="A0AAN6STF3"/>
<accession>A0AAN6STF3</accession>